<keyword evidence="1" id="KW-0175">Coiled coil</keyword>
<dbReference type="InterPro" id="IPR016024">
    <property type="entry name" value="ARM-type_fold"/>
</dbReference>
<feature type="region of interest" description="Disordered" evidence="2">
    <location>
        <begin position="1255"/>
        <end position="1324"/>
    </location>
</feature>
<dbReference type="PANTHER" id="PTHR45691">
    <property type="entry name" value="PROTEIN DIAPHANOUS"/>
    <property type="match status" value="1"/>
</dbReference>
<feature type="domain" description="FH2" evidence="3">
    <location>
        <begin position="832"/>
        <end position="1248"/>
    </location>
</feature>
<reference evidence="4" key="1">
    <citation type="submission" date="2021-01" db="EMBL/GenBank/DDBJ databases">
        <authorList>
            <person name="Corre E."/>
            <person name="Pelletier E."/>
            <person name="Niang G."/>
            <person name="Scheremetjew M."/>
            <person name="Finn R."/>
            <person name="Kale V."/>
            <person name="Holt S."/>
            <person name="Cochrane G."/>
            <person name="Meng A."/>
            <person name="Brown T."/>
            <person name="Cohen L."/>
        </authorList>
    </citation>
    <scope>NUCLEOTIDE SEQUENCE</scope>
    <source>
        <strain evidence="4">CCCM811</strain>
    </source>
</reference>
<dbReference type="Pfam" id="PF02181">
    <property type="entry name" value="FH2"/>
    <property type="match status" value="1"/>
</dbReference>
<dbReference type="SUPFAM" id="SSF101447">
    <property type="entry name" value="Formin homology 2 domain (FH2 domain)"/>
    <property type="match status" value="1"/>
</dbReference>
<dbReference type="InterPro" id="IPR015425">
    <property type="entry name" value="FH2_Formin"/>
</dbReference>
<evidence type="ECO:0000313" key="4">
    <source>
        <dbReference type="EMBL" id="CAE0668134.1"/>
    </source>
</evidence>
<evidence type="ECO:0000259" key="3">
    <source>
        <dbReference type="PROSITE" id="PS51444"/>
    </source>
</evidence>
<feature type="compositionally biased region" description="Basic and acidic residues" evidence="2">
    <location>
        <begin position="1271"/>
        <end position="1288"/>
    </location>
</feature>
<dbReference type="PROSITE" id="PS51444">
    <property type="entry name" value="FH2"/>
    <property type="match status" value="1"/>
</dbReference>
<dbReference type="InterPro" id="IPR051412">
    <property type="entry name" value="Formin_Homology_Diaphanous_sf"/>
</dbReference>
<proteinExistence type="predicted"/>
<gene>
    <name evidence="4" type="ORF">LGLO00237_LOCUS19757</name>
</gene>
<protein>
    <recommendedName>
        <fullName evidence="3">FH2 domain-containing protein</fullName>
    </recommendedName>
</protein>
<dbReference type="Gene3D" id="1.10.287.1490">
    <property type="match status" value="1"/>
</dbReference>
<accession>A0A7S4DT52</accession>
<feature type="compositionally biased region" description="Basic residues" evidence="2">
    <location>
        <begin position="1259"/>
        <end position="1270"/>
    </location>
</feature>
<evidence type="ECO:0000256" key="1">
    <source>
        <dbReference type="SAM" id="Coils"/>
    </source>
</evidence>
<organism evidence="4">
    <name type="scientific">Lotharella globosa</name>
    <dbReference type="NCBI Taxonomy" id="91324"/>
    <lineage>
        <taxon>Eukaryota</taxon>
        <taxon>Sar</taxon>
        <taxon>Rhizaria</taxon>
        <taxon>Cercozoa</taxon>
        <taxon>Chlorarachniophyceae</taxon>
        <taxon>Lotharella</taxon>
    </lineage>
</organism>
<dbReference type="Gene3D" id="1.25.10.10">
    <property type="entry name" value="Leucine-rich Repeat Variant"/>
    <property type="match status" value="1"/>
</dbReference>
<evidence type="ECO:0000256" key="2">
    <source>
        <dbReference type="SAM" id="MobiDB-lite"/>
    </source>
</evidence>
<feature type="coiled-coil region" evidence="1">
    <location>
        <begin position="480"/>
        <end position="628"/>
    </location>
</feature>
<dbReference type="SUPFAM" id="SSF48371">
    <property type="entry name" value="ARM repeat"/>
    <property type="match status" value="1"/>
</dbReference>
<dbReference type="Pfam" id="PF24959">
    <property type="entry name" value="FH3_FHOD1-3"/>
    <property type="match status" value="1"/>
</dbReference>
<feature type="region of interest" description="Disordered" evidence="2">
    <location>
        <begin position="676"/>
        <end position="813"/>
    </location>
</feature>
<dbReference type="PANTHER" id="PTHR45691:SF6">
    <property type="entry name" value="PROTEIN DIAPHANOUS"/>
    <property type="match status" value="1"/>
</dbReference>
<feature type="region of interest" description="Disordered" evidence="2">
    <location>
        <begin position="884"/>
        <end position="910"/>
    </location>
</feature>
<dbReference type="InterPro" id="IPR042201">
    <property type="entry name" value="FH2_Formin_sf"/>
</dbReference>
<dbReference type="InterPro" id="IPR011989">
    <property type="entry name" value="ARM-like"/>
</dbReference>
<name>A0A7S4DT52_9EUKA</name>
<dbReference type="SMART" id="SM00498">
    <property type="entry name" value="FH2"/>
    <property type="match status" value="1"/>
</dbReference>
<feature type="compositionally biased region" description="Basic residues" evidence="2">
    <location>
        <begin position="1289"/>
        <end position="1306"/>
    </location>
</feature>
<dbReference type="GO" id="GO:0005884">
    <property type="term" value="C:actin filament"/>
    <property type="evidence" value="ECO:0007669"/>
    <property type="project" value="TreeGrafter"/>
</dbReference>
<dbReference type="GO" id="GO:0030041">
    <property type="term" value="P:actin filament polymerization"/>
    <property type="evidence" value="ECO:0007669"/>
    <property type="project" value="TreeGrafter"/>
</dbReference>
<dbReference type="EMBL" id="HBIV01027600">
    <property type="protein sequence ID" value="CAE0668134.1"/>
    <property type="molecule type" value="Transcribed_RNA"/>
</dbReference>
<dbReference type="InterPro" id="IPR056771">
    <property type="entry name" value="FH3_FHOD1-3-like"/>
</dbReference>
<sequence length="1324" mass="145045">MSTAESADVKGLDEKRVDDAEKKVSRPWAHMRKMTAALQSSIVRFSNPMMMDTKEALNLLENPEDGEEFVVGFSGDISVSFAAWKGEDEPVEYRKIDYKLDSRVGTYEEHLATMHAKFGITEGPPKDFILEYTDEKTKRRKVVTAKSLEDGLAIDGKSFMLVNQIKAAERSVKRLKQIVDRISEPTSTGKVKSAQDILWLVGFESDLQGEAFTNEFVEKDGMQLLLAFMEHSTSANATKVAVNCLYTACEYSAPLEYLQTTEGALDSLYALVYKDSIKLCNAVTEFLFLMAAKEGFEFVHNTVTKVDVELEKMPYKRIVEFFQNNKDIDLNQNALVFCNVMLREASDEQKAEFLHLLDEAGLEAGVMDCETRTETYLDNLDHFRVLSDRPVPVQDAHIEALEQFLVNARKFHAKQMDQKRDCLRREIAVKAAHEYLEMLKRGVRDAEVKGVVPDKLREDDSVKILFQMSYDRHTLAKVQQKKFEQEKSRIEAERKKVNEEREAVQSNIVSNTLKVDEVQSRLDKIQAEVAQIQEEIKLKGPDGISQLKGNTDKITKQLSEMEGTIRDLQGKRQILEDKRAKLVSAHEVEVKSLKSQIEAKLEAHKGKFAALYEQRTKLQSEIEILNEKIKIGVPLSTLQSAAQAGVSPGGVPPPPGAGMVGAGMVPPPPGAGMVPPPPGAGMVPSPPGAGMVPPPPGAGVVPPPPGAGMVPPPPGAGSVPPPPGAGVVPPPPGSGGIPPPPGSGGIPPPPGAGGIPPPPPGGGIPPPPGMGGIPPPPGMGGVPPPPGIGGVPPPPGMGGVPAPPGMGGVPAPPGMGLPTFSMAPMGPTPVVTKPKIKPKAKMMNLYWNKIVLPTEQMETKKTIWRKLNEVPIDEAKLVSLFAKKKRGAKKARQGSSVPGSPKKSKKKAKRVVLDPKVSKAVGILLRSGLPAVDVVKQGLVTMTMFDEDKLQKILNNLPSPEDAKVIKATQETEKALGKDPEKINWAPPEKFFIMLGTIPMLKPRLNCWLFSMQLGESISKVKNELQVIIDACDELKTNVRLKIIISAVLTCGNYMNGGRKGKERADGFDPSFLVKVRNTKTSDKKSTLLDYLAKQCLKKYPDFREIKTEFQSLRQTDSVPELEEAKGTVMKYVNNFKARRVDSERVGANSVKCEHQDNFSTVMNEFFEENEQKIEEIKSLLSTAQTDFNSLVDWFGDGQTEKKKMPKSTDFFQIFREFVVQVGNALPKPEKKKGAKIGLAGDKKASGNMNAIISAIKTKGPKIRKKSSKRQKNDSKGVGLEEKLDFSKRSPKKKNFNLKSNLKKLKPVSERKGGAAPPPPPPRR</sequence>
<dbReference type="Gene3D" id="1.20.58.2220">
    <property type="entry name" value="Formin, FH2 domain"/>
    <property type="match status" value="1"/>
</dbReference>